<proteinExistence type="predicted"/>
<protein>
    <submittedName>
        <fullName evidence="1">Uncharacterized protein</fullName>
    </submittedName>
</protein>
<accession>A0A164H646</accession>
<organism evidence="1 2">
    <name type="scientific">Daphnia magna</name>
    <dbReference type="NCBI Taxonomy" id="35525"/>
    <lineage>
        <taxon>Eukaryota</taxon>
        <taxon>Metazoa</taxon>
        <taxon>Ecdysozoa</taxon>
        <taxon>Arthropoda</taxon>
        <taxon>Crustacea</taxon>
        <taxon>Branchiopoda</taxon>
        <taxon>Diplostraca</taxon>
        <taxon>Cladocera</taxon>
        <taxon>Anomopoda</taxon>
        <taxon>Daphniidae</taxon>
        <taxon>Daphnia</taxon>
    </lineage>
</organism>
<dbReference type="AlphaFoldDB" id="A0A164H646"/>
<dbReference type="Proteomes" id="UP000076858">
    <property type="component" value="Unassembled WGS sequence"/>
</dbReference>
<comment type="caution">
    <text evidence="1">The sequence shown here is derived from an EMBL/GenBank/DDBJ whole genome shotgun (WGS) entry which is preliminary data.</text>
</comment>
<gene>
    <name evidence="1" type="ORF">APZ42_004264</name>
</gene>
<reference evidence="1 2" key="1">
    <citation type="submission" date="2016-03" db="EMBL/GenBank/DDBJ databases">
        <title>EvidentialGene: Evidence-directed Construction of Genes on Genomes.</title>
        <authorList>
            <person name="Gilbert D.G."/>
            <person name="Choi J.-H."/>
            <person name="Mockaitis K."/>
            <person name="Colbourne J."/>
            <person name="Pfrender M."/>
        </authorList>
    </citation>
    <scope>NUCLEOTIDE SEQUENCE [LARGE SCALE GENOMIC DNA]</scope>
    <source>
        <strain evidence="1 2">Xinb3</strain>
        <tissue evidence="1">Complete organism</tissue>
    </source>
</reference>
<evidence type="ECO:0000313" key="2">
    <source>
        <dbReference type="Proteomes" id="UP000076858"/>
    </source>
</evidence>
<dbReference type="EMBL" id="LRGB01012756">
    <property type="protein sequence ID" value="KZR99754.1"/>
    <property type="molecule type" value="Genomic_DNA"/>
</dbReference>
<sequence length="69" mass="7874">MANHLADEIFLSWELKLVIKEVGYDAVADVMIKGICQKANTMPKQTSWQQGGFEKQVRQLKDGFEILSF</sequence>
<name>A0A164H646_9CRUS</name>
<evidence type="ECO:0000313" key="1">
    <source>
        <dbReference type="EMBL" id="KZR99754.1"/>
    </source>
</evidence>
<keyword evidence="2" id="KW-1185">Reference proteome</keyword>